<evidence type="ECO:0000256" key="3">
    <source>
        <dbReference type="ARBA" id="ARBA00022842"/>
    </source>
</evidence>
<dbReference type="Proteomes" id="UP001373714">
    <property type="component" value="Unassembled WGS sequence"/>
</dbReference>
<dbReference type="SUPFAM" id="SSF51621">
    <property type="entry name" value="Phosphoenolpyruvate/pyruvate domain"/>
    <property type="match status" value="1"/>
</dbReference>
<feature type="domain" description="HpcH/HpaI aldolase/citrate lyase" evidence="5">
    <location>
        <begin position="194"/>
        <end position="333"/>
    </location>
</feature>
<evidence type="ECO:0000256" key="4">
    <source>
        <dbReference type="SAM" id="MobiDB-lite"/>
    </source>
</evidence>
<sequence>MTSTMNRFSRPIASLTAAIRHAHPPKATRAYTSGGENAKNSKKTQRSNGKVAMTQIRVDGQSDNKVKIKGHSLLHGQRPRRSFLYVPAHSQRFLEKALKSAADCIVLDLEDGVAPSQKAAARENIKHLLGRLAEEGYKTGENKGAELCIRVNHEGWLTQKRWACGPGGEIAAPSKELDQDLDLFAIPGTFKLPLTIVAPKITTPYDLRNLRTVIINKRKPLDTDFKFTNKITLIPTIETAAAVLNLPIFPAHVKYFSAMVFASEDYCASMGIPRTKDYSNMLFARSNLVHVCKAVGVSPIDMVCQDFKDLEVLKRECEEGVHLGFEGKQAIHPDQIETINKVFSPSAEQVEWAKALLEAVEKNTTNGAFEFEGKMVDRPVFRQAETIVTKHQLIEDFEKNRFVTEVAF</sequence>
<dbReference type="GO" id="GO:0006107">
    <property type="term" value="P:oxaloacetate metabolic process"/>
    <property type="evidence" value="ECO:0007669"/>
    <property type="project" value="TreeGrafter"/>
</dbReference>
<dbReference type="InterPro" id="IPR015813">
    <property type="entry name" value="Pyrv/PenolPyrv_kinase-like_dom"/>
</dbReference>
<dbReference type="EMBL" id="JAVHNS010000005">
    <property type="protein sequence ID" value="KAK6353966.1"/>
    <property type="molecule type" value="Genomic_DNA"/>
</dbReference>
<gene>
    <name evidence="6" type="ORF">TWF730_008386</name>
</gene>
<keyword evidence="7" id="KW-1185">Reference proteome</keyword>
<comment type="caution">
    <text evidence="6">The sequence shown here is derived from an EMBL/GenBank/DDBJ whole genome shotgun (WGS) entry which is preliminary data.</text>
</comment>
<protein>
    <recommendedName>
        <fullName evidence="5">HpcH/HpaI aldolase/citrate lyase domain-containing protein</fullName>
    </recommendedName>
</protein>
<dbReference type="Pfam" id="PF03328">
    <property type="entry name" value="HpcH_HpaI"/>
    <property type="match status" value="2"/>
</dbReference>
<name>A0AAV9V275_9PEZI</name>
<proteinExistence type="predicted"/>
<accession>A0AAV9V275</accession>
<evidence type="ECO:0000313" key="6">
    <source>
        <dbReference type="EMBL" id="KAK6353966.1"/>
    </source>
</evidence>
<keyword evidence="2" id="KW-0479">Metal-binding</keyword>
<dbReference type="InterPro" id="IPR040442">
    <property type="entry name" value="Pyrv_kinase-like_dom_sf"/>
</dbReference>
<dbReference type="GO" id="GO:0000287">
    <property type="term" value="F:magnesium ion binding"/>
    <property type="evidence" value="ECO:0007669"/>
    <property type="project" value="TreeGrafter"/>
</dbReference>
<evidence type="ECO:0000256" key="2">
    <source>
        <dbReference type="ARBA" id="ARBA00022723"/>
    </source>
</evidence>
<dbReference type="InterPro" id="IPR005000">
    <property type="entry name" value="Aldolase/citrate-lyase_domain"/>
</dbReference>
<reference evidence="6 7" key="1">
    <citation type="submission" date="2019-10" db="EMBL/GenBank/DDBJ databases">
        <authorList>
            <person name="Palmer J.M."/>
        </authorList>
    </citation>
    <scope>NUCLEOTIDE SEQUENCE [LARGE SCALE GENOMIC DNA]</scope>
    <source>
        <strain evidence="6 7">TWF730</strain>
    </source>
</reference>
<dbReference type="Gene3D" id="3.20.20.60">
    <property type="entry name" value="Phosphoenolpyruvate-binding domains"/>
    <property type="match status" value="1"/>
</dbReference>
<evidence type="ECO:0000256" key="1">
    <source>
        <dbReference type="ARBA" id="ARBA00001946"/>
    </source>
</evidence>
<comment type="cofactor">
    <cofactor evidence="1">
        <name>Mg(2+)</name>
        <dbReference type="ChEBI" id="CHEBI:18420"/>
    </cofactor>
</comment>
<dbReference type="PANTHER" id="PTHR32308">
    <property type="entry name" value="LYASE BETA SUBUNIT, PUTATIVE (AFU_ORTHOLOGUE AFUA_4G13030)-RELATED"/>
    <property type="match status" value="1"/>
</dbReference>
<evidence type="ECO:0000259" key="5">
    <source>
        <dbReference type="Pfam" id="PF03328"/>
    </source>
</evidence>
<dbReference type="GO" id="GO:0003824">
    <property type="term" value="F:catalytic activity"/>
    <property type="evidence" value="ECO:0007669"/>
    <property type="project" value="InterPro"/>
</dbReference>
<evidence type="ECO:0000313" key="7">
    <source>
        <dbReference type="Proteomes" id="UP001373714"/>
    </source>
</evidence>
<organism evidence="6 7">
    <name type="scientific">Orbilia blumenaviensis</name>
    <dbReference type="NCBI Taxonomy" id="1796055"/>
    <lineage>
        <taxon>Eukaryota</taxon>
        <taxon>Fungi</taxon>
        <taxon>Dikarya</taxon>
        <taxon>Ascomycota</taxon>
        <taxon>Pezizomycotina</taxon>
        <taxon>Orbiliomycetes</taxon>
        <taxon>Orbiliales</taxon>
        <taxon>Orbiliaceae</taxon>
        <taxon>Orbilia</taxon>
    </lineage>
</organism>
<feature type="domain" description="HpcH/HpaI aldolase/citrate lyase" evidence="5">
    <location>
        <begin position="81"/>
        <end position="153"/>
    </location>
</feature>
<keyword evidence="3" id="KW-0460">Magnesium</keyword>
<feature type="region of interest" description="Disordered" evidence="4">
    <location>
        <begin position="23"/>
        <end position="51"/>
    </location>
</feature>
<dbReference type="PANTHER" id="PTHR32308:SF0">
    <property type="entry name" value="HPCH_HPAI ALDOLASE_CITRATE LYASE DOMAIN-CONTAINING PROTEIN"/>
    <property type="match status" value="1"/>
</dbReference>
<dbReference type="AlphaFoldDB" id="A0AAV9V275"/>